<sequence length="165" mass="17920">MWWPGSAVSAKVHNARGSRAAKYLGGDGGPGRKGNIITMDFSSLRNILRIASNGEERRDTGVSDDSTILQTYFKARRQLMIPCTRRCPQHCQTTSPISSPYDECQDDVRTHSIVPAALDVGIGLDVRVLHLHRSSRGPTGSSRVLEYQTGGGSICARSAFVSTTE</sequence>
<proteinExistence type="predicted"/>
<gene>
    <name evidence="1" type="ORF">OH76DRAFT_195701</name>
</gene>
<dbReference type="EMBL" id="KZ857391">
    <property type="protein sequence ID" value="RDX52169.1"/>
    <property type="molecule type" value="Genomic_DNA"/>
</dbReference>
<evidence type="ECO:0000313" key="2">
    <source>
        <dbReference type="Proteomes" id="UP000256964"/>
    </source>
</evidence>
<dbReference type="AlphaFoldDB" id="A0A371DI12"/>
<dbReference type="Proteomes" id="UP000256964">
    <property type="component" value="Unassembled WGS sequence"/>
</dbReference>
<accession>A0A371DI12</accession>
<protein>
    <submittedName>
        <fullName evidence="1">Uncharacterized protein</fullName>
    </submittedName>
</protein>
<evidence type="ECO:0000313" key="1">
    <source>
        <dbReference type="EMBL" id="RDX52169.1"/>
    </source>
</evidence>
<name>A0A371DI12_9APHY</name>
<organism evidence="1 2">
    <name type="scientific">Lentinus brumalis</name>
    <dbReference type="NCBI Taxonomy" id="2498619"/>
    <lineage>
        <taxon>Eukaryota</taxon>
        <taxon>Fungi</taxon>
        <taxon>Dikarya</taxon>
        <taxon>Basidiomycota</taxon>
        <taxon>Agaricomycotina</taxon>
        <taxon>Agaricomycetes</taxon>
        <taxon>Polyporales</taxon>
        <taxon>Polyporaceae</taxon>
        <taxon>Lentinus</taxon>
    </lineage>
</organism>
<keyword evidence="2" id="KW-1185">Reference proteome</keyword>
<reference evidence="1 2" key="1">
    <citation type="journal article" date="2018" name="Biotechnol. Biofuels">
        <title>Integrative visual omics of the white-rot fungus Polyporus brumalis exposes the biotechnological potential of its oxidative enzymes for delignifying raw plant biomass.</title>
        <authorList>
            <person name="Miyauchi S."/>
            <person name="Rancon A."/>
            <person name="Drula E."/>
            <person name="Hage H."/>
            <person name="Chaduli D."/>
            <person name="Favel A."/>
            <person name="Grisel S."/>
            <person name="Henrissat B."/>
            <person name="Herpoel-Gimbert I."/>
            <person name="Ruiz-Duenas F.J."/>
            <person name="Chevret D."/>
            <person name="Hainaut M."/>
            <person name="Lin J."/>
            <person name="Wang M."/>
            <person name="Pangilinan J."/>
            <person name="Lipzen A."/>
            <person name="Lesage-Meessen L."/>
            <person name="Navarro D."/>
            <person name="Riley R."/>
            <person name="Grigoriev I.V."/>
            <person name="Zhou S."/>
            <person name="Raouche S."/>
            <person name="Rosso M.N."/>
        </authorList>
    </citation>
    <scope>NUCLEOTIDE SEQUENCE [LARGE SCALE GENOMIC DNA]</scope>
    <source>
        <strain evidence="1 2">BRFM 1820</strain>
    </source>
</reference>